<feature type="transmembrane region" description="Helical" evidence="7">
    <location>
        <begin position="214"/>
        <end position="236"/>
    </location>
</feature>
<dbReference type="InterPro" id="IPR035906">
    <property type="entry name" value="MetI-like_sf"/>
</dbReference>
<keyword evidence="5 7" id="KW-1133">Transmembrane helix</keyword>
<feature type="transmembrane region" description="Helical" evidence="7">
    <location>
        <begin position="256"/>
        <end position="281"/>
    </location>
</feature>
<dbReference type="InterPro" id="IPR051393">
    <property type="entry name" value="ABC_transporter_permease"/>
</dbReference>
<evidence type="ECO:0000256" key="5">
    <source>
        <dbReference type="ARBA" id="ARBA00022989"/>
    </source>
</evidence>
<evidence type="ECO:0000256" key="4">
    <source>
        <dbReference type="ARBA" id="ARBA00022692"/>
    </source>
</evidence>
<feature type="transmembrane region" description="Helical" evidence="7">
    <location>
        <begin position="156"/>
        <end position="179"/>
    </location>
</feature>
<feature type="transmembrane region" description="Helical" evidence="7">
    <location>
        <begin position="66"/>
        <end position="93"/>
    </location>
</feature>
<name>A0ABR7L3P0_9PSEU</name>
<feature type="transmembrane region" description="Helical" evidence="7">
    <location>
        <begin position="105"/>
        <end position="126"/>
    </location>
</feature>
<evidence type="ECO:0000256" key="7">
    <source>
        <dbReference type="RuleBase" id="RU363032"/>
    </source>
</evidence>
<dbReference type="PROSITE" id="PS50928">
    <property type="entry name" value="ABC_TM1"/>
    <property type="match status" value="1"/>
</dbReference>
<dbReference type="EMBL" id="JABVED010000004">
    <property type="protein sequence ID" value="MBC6447302.1"/>
    <property type="molecule type" value="Genomic_DNA"/>
</dbReference>
<dbReference type="Pfam" id="PF00528">
    <property type="entry name" value="BPD_transp_1"/>
    <property type="match status" value="1"/>
</dbReference>
<keyword evidence="6 7" id="KW-0472">Membrane</keyword>
<comment type="subcellular location">
    <subcellularLocation>
        <location evidence="1 7">Cell membrane</location>
        <topology evidence="1 7">Multi-pass membrane protein</topology>
    </subcellularLocation>
</comment>
<dbReference type="PANTHER" id="PTHR30193:SF37">
    <property type="entry name" value="INNER MEMBRANE ABC TRANSPORTER PERMEASE PROTEIN YCJO"/>
    <property type="match status" value="1"/>
</dbReference>
<evidence type="ECO:0000256" key="1">
    <source>
        <dbReference type="ARBA" id="ARBA00004651"/>
    </source>
</evidence>
<keyword evidence="3" id="KW-1003">Cell membrane</keyword>
<evidence type="ECO:0000256" key="3">
    <source>
        <dbReference type="ARBA" id="ARBA00022475"/>
    </source>
</evidence>
<evidence type="ECO:0000313" key="9">
    <source>
        <dbReference type="EMBL" id="MBC6447302.1"/>
    </source>
</evidence>
<feature type="transmembrane region" description="Helical" evidence="7">
    <location>
        <begin position="12"/>
        <end position="35"/>
    </location>
</feature>
<accession>A0ABR7L3P0</accession>
<dbReference type="PANTHER" id="PTHR30193">
    <property type="entry name" value="ABC TRANSPORTER PERMEASE PROTEIN"/>
    <property type="match status" value="1"/>
</dbReference>
<evidence type="ECO:0000256" key="2">
    <source>
        <dbReference type="ARBA" id="ARBA00022448"/>
    </source>
</evidence>
<dbReference type="InterPro" id="IPR000515">
    <property type="entry name" value="MetI-like"/>
</dbReference>
<dbReference type="Proteomes" id="UP000734823">
    <property type="component" value="Unassembled WGS sequence"/>
</dbReference>
<evidence type="ECO:0000313" key="10">
    <source>
        <dbReference type="Proteomes" id="UP000734823"/>
    </source>
</evidence>
<keyword evidence="2 7" id="KW-0813">Transport</keyword>
<organism evidence="9 10">
    <name type="scientific">Actinokineospora xionganensis</name>
    <dbReference type="NCBI Taxonomy" id="2684470"/>
    <lineage>
        <taxon>Bacteria</taxon>
        <taxon>Bacillati</taxon>
        <taxon>Actinomycetota</taxon>
        <taxon>Actinomycetes</taxon>
        <taxon>Pseudonocardiales</taxon>
        <taxon>Pseudonocardiaceae</taxon>
        <taxon>Actinokineospora</taxon>
    </lineage>
</organism>
<sequence>MLRNRELRAALIFISPAILFFLVFWAAPVLLALYYSFTDWQVGQTETWAGLANYTKLLSDPQFHTAVLASMSIVLIVMAVSLVLALGVAIVLADPRIQAGRLWRVSVIVPVVTDWVATGLVFQLFFLPNQGVLASFGQSLGIDALNSVRWTTDAGLAPWAIAIFVIWKQTGLYAIFFLAGLKGIPGDIIEASKVDGANAWQTFWRIRWPMMTPLTVFVVVLSFVTTLGLFEPVYLLTGGGPAGATRTLPLFLFENFFTFGNSGYASAAGIYFLLLSLMFTFTASRILKDRDES</sequence>
<keyword evidence="10" id="KW-1185">Reference proteome</keyword>
<keyword evidence="4 7" id="KW-0812">Transmembrane</keyword>
<reference evidence="9 10" key="1">
    <citation type="submission" date="2020-06" db="EMBL/GenBank/DDBJ databases">
        <title>Actinokineospora xiongansis sp. nov., isolated from soil of Baiyangdian.</title>
        <authorList>
            <person name="Zhang X."/>
        </authorList>
    </citation>
    <scope>NUCLEOTIDE SEQUENCE [LARGE SCALE GENOMIC DNA]</scope>
    <source>
        <strain evidence="9 10">HBU206404</strain>
    </source>
</reference>
<protein>
    <submittedName>
        <fullName evidence="9">Sugar ABC transporter permease</fullName>
    </submittedName>
</protein>
<dbReference type="CDD" id="cd06261">
    <property type="entry name" value="TM_PBP2"/>
    <property type="match status" value="1"/>
</dbReference>
<feature type="domain" description="ABC transmembrane type-1" evidence="8">
    <location>
        <begin position="67"/>
        <end position="283"/>
    </location>
</feature>
<comment type="caution">
    <text evidence="9">The sequence shown here is derived from an EMBL/GenBank/DDBJ whole genome shotgun (WGS) entry which is preliminary data.</text>
</comment>
<dbReference type="RefSeq" id="WP_187219830.1">
    <property type="nucleotide sequence ID" value="NZ_JABVED010000004.1"/>
</dbReference>
<dbReference type="Gene3D" id="1.10.3720.10">
    <property type="entry name" value="MetI-like"/>
    <property type="match status" value="1"/>
</dbReference>
<dbReference type="SUPFAM" id="SSF161098">
    <property type="entry name" value="MetI-like"/>
    <property type="match status" value="1"/>
</dbReference>
<gene>
    <name evidence="9" type="ORF">GPZ80_08965</name>
</gene>
<comment type="similarity">
    <text evidence="7">Belongs to the binding-protein-dependent transport system permease family.</text>
</comment>
<evidence type="ECO:0000256" key="6">
    <source>
        <dbReference type="ARBA" id="ARBA00023136"/>
    </source>
</evidence>
<evidence type="ECO:0000259" key="8">
    <source>
        <dbReference type="PROSITE" id="PS50928"/>
    </source>
</evidence>
<proteinExistence type="inferred from homology"/>